<evidence type="ECO:0000256" key="1">
    <source>
        <dbReference type="ARBA" id="ARBA00004651"/>
    </source>
</evidence>
<evidence type="ECO:0000256" key="3">
    <source>
        <dbReference type="ARBA" id="ARBA00022475"/>
    </source>
</evidence>
<keyword evidence="4 9" id="KW-0812">Transmembrane</keyword>
<feature type="transmembrane region" description="Helical" evidence="9">
    <location>
        <begin position="179"/>
        <end position="199"/>
    </location>
</feature>
<dbReference type="InterPro" id="IPR043428">
    <property type="entry name" value="LivM-like"/>
</dbReference>
<dbReference type="InterPro" id="IPR051120">
    <property type="entry name" value="ABC_AA/LPS_Transport"/>
</dbReference>
<evidence type="ECO:0000256" key="7">
    <source>
        <dbReference type="ARBA" id="ARBA00022989"/>
    </source>
</evidence>
<keyword evidence="3" id="KW-1003">Cell membrane</keyword>
<dbReference type="InterPro" id="IPR001851">
    <property type="entry name" value="ABC_transp_permease"/>
</dbReference>
<dbReference type="CDD" id="cd03219">
    <property type="entry name" value="ABC_Mj1267_LivG_branched"/>
    <property type="match status" value="1"/>
</dbReference>
<gene>
    <name evidence="11" type="ORF">J2739_005439</name>
</gene>
<feature type="transmembrane region" description="Helical" evidence="9">
    <location>
        <begin position="229"/>
        <end position="247"/>
    </location>
</feature>
<dbReference type="SUPFAM" id="SSF52540">
    <property type="entry name" value="P-loop containing nucleoside triphosphate hydrolases"/>
    <property type="match status" value="1"/>
</dbReference>
<evidence type="ECO:0000256" key="6">
    <source>
        <dbReference type="ARBA" id="ARBA00022840"/>
    </source>
</evidence>
<dbReference type="InterPro" id="IPR003593">
    <property type="entry name" value="AAA+_ATPase"/>
</dbReference>
<evidence type="ECO:0000259" key="10">
    <source>
        <dbReference type="PROSITE" id="PS50893"/>
    </source>
</evidence>
<evidence type="ECO:0000256" key="5">
    <source>
        <dbReference type="ARBA" id="ARBA00022741"/>
    </source>
</evidence>
<evidence type="ECO:0000313" key="12">
    <source>
        <dbReference type="Proteomes" id="UP001184230"/>
    </source>
</evidence>
<feature type="transmembrane region" description="Helical" evidence="9">
    <location>
        <begin position="105"/>
        <end position="127"/>
    </location>
</feature>
<dbReference type="PANTHER" id="PTHR45772">
    <property type="entry name" value="CONSERVED COMPONENT OF ABC TRANSPORTER FOR NATURAL AMINO ACIDS-RELATED"/>
    <property type="match status" value="1"/>
</dbReference>
<evidence type="ECO:0000256" key="4">
    <source>
        <dbReference type="ARBA" id="ARBA00022692"/>
    </source>
</evidence>
<dbReference type="InterPro" id="IPR032823">
    <property type="entry name" value="BCA_ABC_TP_C"/>
</dbReference>
<dbReference type="Gene3D" id="3.40.50.300">
    <property type="entry name" value="P-loop containing nucleotide triphosphate hydrolases"/>
    <property type="match status" value="1"/>
</dbReference>
<feature type="transmembrane region" description="Helical" evidence="9">
    <location>
        <begin position="60"/>
        <end position="93"/>
    </location>
</feature>
<proteinExistence type="predicted"/>
<evidence type="ECO:0000256" key="2">
    <source>
        <dbReference type="ARBA" id="ARBA00022448"/>
    </source>
</evidence>
<dbReference type="Proteomes" id="UP001184230">
    <property type="component" value="Unassembled WGS sequence"/>
</dbReference>
<dbReference type="InterPro" id="IPR027417">
    <property type="entry name" value="P-loop_NTPase"/>
</dbReference>
<feature type="transmembrane region" description="Helical" evidence="9">
    <location>
        <begin position="133"/>
        <end position="152"/>
    </location>
</feature>
<protein>
    <submittedName>
        <fullName evidence="11">Branched-chain amino acid transport system permease protein</fullName>
    </submittedName>
</protein>
<feature type="transmembrane region" description="Helical" evidence="9">
    <location>
        <begin position="311"/>
        <end position="333"/>
    </location>
</feature>
<evidence type="ECO:0000256" key="9">
    <source>
        <dbReference type="SAM" id="Phobius"/>
    </source>
</evidence>
<accession>A0ABU1NNP7</accession>
<dbReference type="PANTHER" id="PTHR45772:SF2">
    <property type="entry name" value="ABC TRANSPORTER ATP-BINDING PROTEIN"/>
    <property type="match status" value="1"/>
</dbReference>
<feature type="domain" description="ABC transporter" evidence="10">
    <location>
        <begin position="369"/>
        <end position="614"/>
    </location>
</feature>
<organism evidence="11 12">
    <name type="scientific">Variovorax soli</name>
    <dbReference type="NCBI Taxonomy" id="376815"/>
    <lineage>
        <taxon>Bacteria</taxon>
        <taxon>Pseudomonadati</taxon>
        <taxon>Pseudomonadota</taxon>
        <taxon>Betaproteobacteria</taxon>
        <taxon>Burkholderiales</taxon>
        <taxon>Comamonadaceae</taxon>
        <taxon>Variovorax</taxon>
    </lineage>
</organism>
<dbReference type="EMBL" id="JAVDRF010000020">
    <property type="protein sequence ID" value="MDR6539640.1"/>
    <property type="molecule type" value="Genomic_DNA"/>
</dbReference>
<dbReference type="Pfam" id="PF12399">
    <property type="entry name" value="BCA_ABC_TP_C"/>
    <property type="match status" value="1"/>
</dbReference>
<feature type="transmembrane region" description="Helical" evidence="9">
    <location>
        <begin position="267"/>
        <end position="291"/>
    </location>
</feature>
<comment type="caution">
    <text evidence="11">The sequence shown here is derived from an EMBL/GenBank/DDBJ whole genome shotgun (WGS) entry which is preliminary data.</text>
</comment>
<evidence type="ECO:0000256" key="8">
    <source>
        <dbReference type="ARBA" id="ARBA00023136"/>
    </source>
</evidence>
<dbReference type="PROSITE" id="PS50893">
    <property type="entry name" value="ABC_TRANSPORTER_2"/>
    <property type="match status" value="1"/>
</dbReference>
<keyword evidence="5" id="KW-0547">Nucleotide-binding</keyword>
<keyword evidence="6" id="KW-0067">ATP-binding</keyword>
<dbReference type="Pfam" id="PF00005">
    <property type="entry name" value="ABC_tran"/>
    <property type="match status" value="1"/>
</dbReference>
<feature type="transmembrane region" description="Helical" evidence="9">
    <location>
        <begin position="30"/>
        <end position="48"/>
    </location>
</feature>
<keyword evidence="12" id="KW-1185">Reference proteome</keyword>
<name>A0ABU1NNP7_9BURK</name>
<dbReference type="InterPro" id="IPR003439">
    <property type="entry name" value="ABC_transporter-like_ATP-bd"/>
</dbReference>
<keyword evidence="2" id="KW-0813">Transport</keyword>
<reference evidence="11 12" key="1">
    <citation type="submission" date="2023-07" db="EMBL/GenBank/DDBJ databases">
        <title>Sorghum-associated microbial communities from plants grown in Nebraska, USA.</title>
        <authorList>
            <person name="Schachtman D."/>
        </authorList>
    </citation>
    <scope>NUCLEOTIDE SEQUENCE [LARGE SCALE GENOMIC DNA]</scope>
    <source>
        <strain evidence="11 12">DS1781</strain>
    </source>
</reference>
<dbReference type="Pfam" id="PF02653">
    <property type="entry name" value="BPD_transp_2"/>
    <property type="match status" value="1"/>
</dbReference>
<dbReference type="CDD" id="cd06581">
    <property type="entry name" value="TM_PBP1_LivM_like"/>
    <property type="match status" value="1"/>
</dbReference>
<evidence type="ECO:0000313" key="11">
    <source>
        <dbReference type="EMBL" id="MDR6539640.1"/>
    </source>
</evidence>
<dbReference type="SMART" id="SM00382">
    <property type="entry name" value="AAA"/>
    <property type="match status" value="1"/>
</dbReference>
<keyword evidence="7 9" id="KW-1133">Transmembrane helix</keyword>
<keyword evidence="8 9" id="KW-0472">Membrane</keyword>
<comment type="subcellular location">
    <subcellularLocation>
        <location evidence="1">Cell membrane</location>
        <topology evidence="1">Multi-pass membrane protein</topology>
    </subcellularLocation>
</comment>
<dbReference type="RefSeq" id="WP_309907509.1">
    <property type="nucleotide sequence ID" value="NZ_JAVDRF010000020.1"/>
</dbReference>
<sequence>MSAAQPTEGAVHVERGAATGTPARRLPRRLLWITLVTVVLALVPLLAGNFTVSLLNDIGIGALVALGLVLLTGIGGATSFGQAAFVGIAAYATAWLSTTQGLSPWIGLVFALGLTGLSALAIGMLTLRLGGHFLPLSTIAWGLSIAMLFGNVDALGRHTGLSNIPALAIGSFSLADPRAIYYLIWVLVGLAMLFSHNLLESRPGRAIRSLRGGAILLASVGEDAYRVRLTLFVTAALLAGLAGWLYAHMNRFVSPSPFDVRASIEYLLMAVAGGLGSLAGALVGSALVLILKNGLQDVLPLLTQRAGQLEAVAFATLFILLLHFARGGLMGFVRRFTRRRAAAAPTREPAAPVAPLPHRKLPERGTPILSVTGAVKRFGGLVAVNDVSFEVKAGEIMGLIGPNGAGKSTMFNLLTCTLPMTAGQVRFLGHDIAGMPQRKVARLGLARTFQHVKLRPHMTLLDNVALGAHARTSAGVLKAGLRLDRDEERQILQEAQRQLDRIGLGDRAHELAGSLPLGTQRILEIARALAADPVLLVLDEPAAGLRRKEKMALGELLRRLREEGVTILIVEHDMDFVMKLVDRLVVMNFGSKLVEGVPAAVRADQRVQAAYLGSVV</sequence>